<evidence type="ECO:0000313" key="1">
    <source>
        <dbReference type="EMBL" id="GLL02104.1"/>
    </source>
</evidence>
<protein>
    <recommendedName>
        <fullName evidence="3">Methyltransferase</fullName>
    </recommendedName>
</protein>
<dbReference type="Proteomes" id="UP001143480">
    <property type="component" value="Unassembled WGS sequence"/>
</dbReference>
<dbReference type="AlphaFoldDB" id="A0A9W6KKD1"/>
<evidence type="ECO:0008006" key="3">
    <source>
        <dbReference type="Google" id="ProtNLM"/>
    </source>
</evidence>
<reference evidence="1" key="1">
    <citation type="journal article" date="2014" name="Int. J. Syst. Evol. Microbiol.">
        <title>Complete genome sequence of Corynebacterium casei LMG S-19264T (=DSM 44701T), isolated from a smear-ripened cheese.</title>
        <authorList>
            <consortium name="US DOE Joint Genome Institute (JGI-PGF)"/>
            <person name="Walter F."/>
            <person name="Albersmeier A."/>
            <person name="Kalinowski J."/>
            <person name="Ruckert C."/>
        </authorList>
    </citation>
    <scope>NUCLEOTIDE SEQUENCE</scope>
    <source>
        <strain evidence="1">VKM Ac-1321</strain>
    </source>
</reference>
<dbReference type="InterPro" id="IPR029063">
    <property type="entry name" value="SAM-dependent_MTases_sf"/>
</dbReference>
<dbReference type="Gene3D" id="3.40.50.150">
    <property type="entry name" value="Vaccinia Virus protein VP39"/>
    <property type="match status" value="1"/>
</dbReference>
<dbReference type="SUPFAM" id="SSF53335">
    <property type="entry name" value="S-adenosyl-L-methionine-dependent methyltransferases"/>
    <property type="match status" value="1"/>
</dbReference>
<reference evidence="1" key="2">
    <citation type="submission" date="2023-01" db="EMBL/GenBank/DDBJ databases">
        <authorList>
            <person name="Sun Q."/>
            <person name="Evtushenko L."/>
        </authorList>
    </citation>
    <scope>NUCLEOTIDE SEQUENCE</scope>
    <source>
        <strain evidence="1">VKM Ac-1321</strain>
    </source>
</reference>
<dbReference type="PANTHER" id="PTHR40036">
    <property type="entry name" value="MACROCIN O-METHYLTRANSFERASE"/>
    <property type="match status" value="1"/>
</dbReference>
<organism evidence="1 2">
    <name type="scientific">Dactylosporangium matsuzakiense</name>
    <dbReference type="NCBI Taxonomy" id="53360"/>
    <lineage>
        <taxon>Bacteria</taxon>
        <taxon>Bacillati</taxon>
        <taxon>Actinomycetota</taxon>
        <taxon>Actinomycetes</taxon>
        <taxon>Micromonosporales</taxon>
        <taxon>Micromonosporaceae</taxon>
        <taxon>Dactylosporangium</taxon>
    </lineage>
</organism>
<dbReference type="PANTHER" id="PTHR40036:SF1">
    <property type="entry name" value="MACROCIN O-METHYLTRANSFERASE"/>
    <property type="match status" value="1"/>
</dbReference>
<dbReference type="InterPro" id="IPR008884">
    <property type="entry name" value="TylF_MeTrfase"/>
</dbReference>
<proteinExistence type="predicted"/>
<dbReference type="Pfam" id="PF05711">
    <property type="entry name" value="TylF"/>
    <property type="match status" value="1"/>
</dbReference>
<gene>
    <name evidence="1" type="ORF">GCM10017581_038460</name>
</gene>
<sequence length="274" mass="30275">MNTRIHVALRPGRRRPYVRTWKAPSDRAIARMLQVGEIHGRALQPPALCSKFSASWEALVRVKMAMHLAATNGMSSVDHLSAIYAYLSSVLLFEVPGAIVEVGCNRGQTSVWLQQIIQDVAPHRELHVFDSFQGMPPAGSQDPFLKEGELKVSVADVEETFTQWDLPLPQIHEGWFEDTLPAACPDKICFAYLDGDFYESIKTSLEVVVPRLSPGGVMLIDDYPALNENPLSWAGLPGVRLACDEYFQESSDRPEVLVGLGGMAVALFRKPLSA</sequence>
<evidence type="ECO:0000313" key="2">
    <source>
        <dbReference type="Proteomes" id="UP001143480"/>
    </source>
</evidence>
<accession>A0A9W6KKD1</accession>
<keyword evidence="2" id="KW-1185">Reference proteome</keyword>
<dbReference type="EMBL" id="BSFP01000021">
    <property type="protein sequence ID" value="GLL02104.1"/>
    <property type="molecule type" value="Genomic_DNA"/>
</dbReference>
<comment type="caution">
    <text evidence="1">The sequence shown here is derived from an EMBL/GenBank/DDBJ whole genome shotgun (WGS) entry which is preliminary data.</text>
</comment>
<name>A0A9W6KKD1_9ACTN</name>